<proteinExistence type="predicted"/>
<organism evidence="1">
    <name type="scientific">marine sediment metagenome</name>
    <dbReference type="NCBI Taxonomy" id="412755"/>
    <lineage>
        <taxon>unclassified sequences</taxon>
        <taxon>metagenomes</taxon>
        <taxon>ecological metagenomes</taxon>
    </lineage>
</organism>
<protein>
    <submittedName>
        <fullName evidence="1">Uncharacterized protein</fullName>
    </submittedName>
</protein>
<name>X0RWW7_9ZZZZ</name>
<dbReference type="EMBL" id="BARS01006267">
    <property type="protein sequence ID" value="GAF67476.1"/>
    <property type="molecule type" value="Genomic_DNA"/>
</dbReference>
<reference evidence="1" key="1">
    <citation type="journal article" date="2014" name="Front. Microbiol.">
        <title>High frequency of phylogenetically diverse reductive dehalogenase-homologous genes in deep subseafloor sedimentary metagenomes.</title>
        <authorList>
            <person name="Kawai M."/>
            <person name="Futagami T."/>
            <person name="Toyoda A."/>
            <person name="Takaki Y."/>
            <person name="Nishi S."/>
            <person name="Hori S."/>
            <person name="Arai W."/>
            <person name="Tsubouchi T."/>
            <person name="Morono Y."/>
            <person name="Uchiyama I."/>
            <person name="Ito T."/>
            <person name="Fujiyama A."/>
            <person name="Inagaki F."/>
            <person name="Takami H."/>
        </authorList>
    </citation>
    <scope>NUCLEOTIDE SEQUENCE</scope>
    <source>
        <strain evidence="1">Expedition CK06-06</strain>
    </source>
</reference>
<dbReference type="AlphaFoldDB" id="X0RWW7"/>
<evidence type="ECO:0000313" key="1">
    <source>
        <dbReference type="EMBL" id="GAF67476.1"/>
    </source>
</evidence>
<sequence>SREGTPSEGKTTFTNIAVVGLEKDGTTIIATPGVPGYIEMTSCNGNVYYLYIDYEGYLCLASEEIVGHGASPAVLDWAGRLGSGVVVGTQGTLYQGGF</sequence>
<comment type="caution">
    <text evidence="1">The sequence shown here is derived from an EMBL/GenBank/DDBJ whole genome shotgun (WGS) entry which is preliminary data.</text>
</comment>
<gene>
    <name evidence="1" type="ORF">S01H1_12238</name>
</gene>
<feature type="non-terminal residue" evidence="1">
    <location>
        <position position="1"/>
    </location>
</feature>
<accession>X0RWW7</accession>